<dbReference type="EMBL" id="CAADFT010000038">
    <property type="protein sequence ID" value="VFK44653.1"/>
    <property type="molecule type" value="Genomic_DNA"/>
</dbReference>
<sequence length="169" mass="19082">MAELHEETTMSKGSGKGVALVFLLMITIGVGAWFAGTHHVVNTRSGIKVYLKRDFSFNQSYVDMQSISFTDLRYHKDVVEVMANHGDLAYVPGGESLIAAARAGQSITEAVNRFDNEYQLSSSLREMNRIGNEKYQDLDRQYDISGKAEKIGDYMQDKAQKFNKWLKDQ</sequence>
<feature type="transmembrane region" description="Helical" evidence="1">
    <location>
        <begin position="17"/>
        <end position="35"/>
    </location>
</feature>
<evidence type="ECO:0000313" key="2">
    <source>
        <dbReference type="EMBL" id="VFK44653.1"/>
    </source>
</evidence>
<keyword evidence="1" id="KW-0812">Transmembrane</keyword>
<dbReference type="AlphaFoldDB" id="A0A450ZK41"/>
<keyword evidence="1" id="KW-1133">Transmembrane helix</keyword>
<organism evidence="3">
    <name type="scientific">Candidatus Kentrum sp. TC</name>
    <dbReference type="NCBI Taxonomy" id="2126339"/>
    <lineage>
        <taxon>Bacteria</taxon>
        <taxon>Pseudomonadati</taxon>
        <taxon>Pseudomonadota</taxon>
        <taxon>Gammaproteobacteria</taxon>
        <taxon>Candidatus Kentrum</taxon>
    </lineage>
</organism>
<evidence type="ECO:0000256" key="1">
    <source>
        <dbReference type="SAM" id="Phobius"/>
    </source>
</evidence>
<keyword evidence="1" id="KW-0472">Membrane</keyword>
<protein>
    <submittedName>
        <fullName evidence="3">Uncharacterized protein</fullName>
    </submittedName>
</protein>
<reference evidence="3" key="1">
    <citation type="submission" date="2019-02" db="EMBL/GenBank/DDBJ databases">
        <authorList>
            <person name="Gruber-Vodicka R. H."/>
            <person name="Seah K. B. B."/>
        </authorList>
    </citation>
    <scope>NUCLEOTIDE SEQUENCE</scope>
    <source>
        <strain evidence="2">BECK_BZ125</strain>
        <strain evidence="3">BECK_BZ126</strain>
    </source>
</reference>
<dbReference type="EMBL" id="CAADFW010000004">
    <property type="protein sequence ID" value="VFK54120.1"/>
    <property type="molecule type" value="Genomic_DNA"/>
</dbReference>
<accession>A0A450ZK41</accession>
<gene>
    <name evidence="2" type="ORF">BECKTC1821E_GA0114239_103813</name>
    <name evidence="3" type="ORF">BECKTC1821F_GA0114240_100417</name>
</gene>
<evidence type="ECO:0000313" key="3">
    <source>
        <dbReference type="EMBL" id="VFK54120.1"/>
    </source>
</evidence>
<proteinExistence type="predicted"/>
<name>A0A450ZK41_9GAMM</name>